<evidence type="ECO:0000313" key="1">
    <source>
        <dbReference type="EMBL" id="QJB02804.1"/>
    </source>
</evidence>
<name>A0A6M3M6F6_9ZZZZ</name>
<reference evidence="1" key="1">
    <citation type="submission" date="2020-03" db="EMBL/GenBank/DDBJ databases">
        <title>The deep terrestrial virosphere.</title>
        <authorList>
            <person name="Holmfeldt K."/>
            <person name="Nilsson E."/>
            <person name="Simone D."/>
            <person name="Lopez-Fernandez M."/>
            <person name="Wu X."/>
            <person name="de Brujin I."/>
            <person name="Lundin D."/>
            <person name="Andersson A."/>
            <person name="Bertilsson S."/>
            <person name="Dopson M."/>
        </authorList>
    </citation>
    <scope>NUCLEOTIDE SEQUENCE</scope>
    <source>
        <strain evidence="1">MM171B01064</strain>
    </source>
</reference>
<sequence length="67" mass="8256">MTVEEKVWCPLCDNAMRLDGRYYRYNANQLHACLVEEEWDRYKSGEKDIKWLRWRMSVRRGKMVKGR</sequence>
<protein>
    <submittedName>
        <fullName evidence="1">Uncharacterized protein</fullName>
    </submittedName>
</protein>
<gene>
    <name evidence="1" type="ORF">MM171B01064_0005</name>
</gene>
<organism evidence="1">
    <name type="scientific">viral metagenome</name>
    <dbReference type="NCBI Taxonomy" id="1070528"/>
    <lineage>
        <taxon>unclassified sequences</taxon>
        <taxon>metagenomes</taxon>
        <taxon>organismal metagenomes</taxon>
    </lineage>
</organism>
<proteinExistence type="predicted"/>
<accession>A0A6M3M6F6</accession>
<dbReference type="AlphaFoldDB" id="A0A6M3M6F6"/>
<dbReference type="EMBL" id="MT143808">
    <property type="protein sequence ID" value="QJB02804.1"/>
    <property type="molecule type" value="Genomic_DNA"/>
</dbReference>